<evidence type="ECO:0000313" key="2">
    <source>
        <dbReference type="Proteomes" id="UP001145114"/>
    </source>
</evidence>
<proteinExistence type="predicted"/>
<name>A0ACC1HGM8_9FUNG</name>
<protein>
    <submittedName>
        <fullName evidence="1">Uncharacterized protein</fullName>
    </submittedName>
</protein>
<evidence type="ECO:0000313" key="1">
    <source>
        <dbReference type="EMBL" id="KAJ1674258.1"/>
    </source>
</evidence>
<reference evidence="1" key="1">
    <citation type="submission" date="2022-06" db="EMBL/GenBank/DDBJ databases">
        <title>Phylogenomic reconstructions and comparative analyses of Kickxellomycotina fungi.</title>
        <authorList>
            <person name="Reynolds N.K."/>
            <person name="Stajich J.E."/>
            <person name="Barry K."/>
            <person name="Grigoriev I.V."/>
            <person name="Crous P."/>
            <person name="Smith M.E."/>
        </authorList>
    </citation>
    <scope>NUCLEOTIDE SEQUENCE</scope>
    <source>
        <strain evidence="1">RSA 2271</strain>
    </source>
</reference>
<gene>
    <name evidence="1" type="ORF">EV182_003651</name>
</gene>
<accession>A0ACC1HGM8</accession>
<comment type="caution">
    <text evidence="1">The sequence shown here is derived from an EMBL/GenBank/DDBJ whole genome shotgun (WGS) entry which is preliminary data.</text>
</comment>
<keyword evidence="2" id="KW-1185">Reference proteome</keyword>
<dbReference type="Proteomes" id="UP001145114">
    <property type="component" value="Unassembled WGS sequence"/>
</dbReference>
<organism evidence="1 2">
    <name type="scientific">Spiromyces aspiralis</name>
    <dbReference type="NCBI Taxonomy" id="68401"/>
    <lineage>
        <taxon>Eukaryota</taxon>
        <taxon>Fungi</taxon>
        <taxon>Fungi incertae sedis</taxon>
        <taxon>Zoopagomycota</taxon>
        <taxon>Kickxellomycotina</taxon>
        <taxon>Kickxellomycetes</taxon>
        <taxon>Kickxellales</taxon>
        <taxon>Kickxellaceae</taxon>
        <taxon>Spiromyces</taxon>
    </lineage>
</organism>
<sequence length="84" mass="9011">MPRAASSKTAASPAAKSSSSPASTVSRKKSTGARKLSAYNIYMKSELVKIKAERPGIAHRDAFKIAASRWKTTKESESRKAVEA</sequence>
<dbReference type="EMBL" id="JAMZIH010006123">
    <property type="protein sequence ID" value="KAJ1674258.1"/>
    <property type="molecule type" value="Genomic_DNA"/>
</dbReference>